<evidence type="ECO:0000256" key="1">
    <source>
        <dbReference type="SAM" id="MobiDB-lite"/>
    </source>
</evidence>
<reference evidence="2" key="1">
    <citation type="journal article" date="2020" name="Stud. Mycol.">
        <title>101 Dothideomycetes genomes: a test case for predicting lifestyles and emergence of pathogens.</title>
        <authorList>
            <person name="Haridas S."/>
            <person name="Albert R."/>
            <person name="Binder M."/>
            <person name="Bloem J."/>
            <person name="Labutti K."/>
            <person name="Salamov A."/>
            <person name="Andreopoulos B."/>
            <person name="Baker S."/>
            <person name="Barry K."/>
            <person name="Bills G."/>
            <person name="Bluhm B."/>
            <person name="Cannon C."/>
            <person name="Castanera R."/>
            <person name="Culley D."/>
            <person name="Daum C."/>
            <person name="Ezra D."/>
            <person name="Gonzalez J."/>
            <person name="Henrissat B."/>
            <person name="Kuo A."/>
            <person name="Liang C."/>
            <person name="Lipzen A."/>
            <person name="Lutzoni F."/>
            <person name="Magnuson J."/>
            <person name="Mondo S."/>
            <person name="Nolan M."/>
            <person name="Ohm R."/>
            <person name="Pangilinan J."/>
            <person name="Park H.-J."/>
            <person name="Ramirez L."/>
            <person name="Alfaro M."/>
            <person name="Sun H."/>
            <person name="Tritt A."/>
            <person name="Yoshinaga Y."/>
            <person name="Zwiers L.-H."/>
            <person name="Turgeon B."/>
            <person name="Goodwin S."/>
            <person name="Spatafora J."/>
            <person name="Crous P."/>
            <person name="Grigoriev I."/>
        </authorList>
    </citation>
    <scope>NUCLEOTIDE SEQUENCE</scope>
    <source>
        <strain evidence="2">CBS 122681</strain>
    </source>
</reference>
<sequence length="170" mass="19540">MLPEPPLFFSSRSTHEHTNTHDNKHASKLNNGFPFLFYLKARAACLITAYGNMHMPSSSTAQKKVLIRHWVNKGPPRRRALEDELLFSVRTTHMQHYGRQPTVHPSMQKSRYTKSSKWFSGGKVKRKMTGKHPIVPRSEMLPKKEDQRKGSSTILHVPVEKSMEVGYMKG</sequence>
<feature type="compositionally biased region" description="Basic and acidic residues" evidence="1">
    <location>
        <begin position="13"/>
        <end position="25"/>
    </location>
</feature>
<evidence type="ECO:0000313" key="2">
    <source>
        <dbReference type="EMBL" id="KAF2658210.1"/>
    </source>
</evidence>
<keyword evidence="3" id="KW-1185">Reference proteome</keyword>
<dbReference type="AlphaFoldDB" id="A0A6A6TEE0"/>
<proteinExistence type="predicted"/>
<dbReference type="EMBL" id="MU004317">
    <property type="protein sequence ID" value="KAF2658210.1"/>
    <property type="molecule type" value="Genomic_DNA"/>
</dbReference>
<dbReference type="Proteomes" id="UP000799324">
    <property type="component" value="Unassembled WGS sequence"/>
</dbReference>
<protein>
    <submittedName>
        <fullName evidence="2">Uncharacterized protein</fullName>
    </submittedName>
</protein>
<name>A0A6A6TEE0_9PLEO</name>
<feature type="region of interest" description="Disordered" evidence="1">
    <location>
        <begin position="1"/>
        <end position="25"/>
    </location>
</feature>
<organism evidence="2 3">
    <name type="scientific">Lophiostoma macrostomum CBS 122681</name>
    <dbReference type="NCBI Taxonomy" id="1314788"/>
    <lineage>
        <taxon>Eukaryota</taxon>
        <taxon>Fungi</taxon>
        <taxon>Dikarya</taxon>
        <taxon>Ascomycota</taxon>
        <taxon>Pezizomycotina</taxon>
        <taxon>Dothideomycetes</taxon>
        <taxon>Pleosporomycetidae</taxon>
        <taxon>Pleosporales</taxon>
        <taxon>Lophiostomataceae</taxon>
        <taxon>Lophiostoma</taxon>
    </lineage>
</organism>
<evidence type="ECO:0000313" key="3">
    <source>
        <dbReference type="Proteomes" id="UP000799324"/>
    </source>
</evidence>
<accession>A0A6A6TEE0</accession>
<gene>
    <name evidence="2" type="ORF">K491DRAFT_290033</name>
</gene>